<proteinExistence type="inferred from homology"/>
<sequence length="873" mass="98710">MMPESHPHPHAGAVLASTSSRRSLSLGSSISQSFRQMDTEDPFARSQSEHEHRDDEENLRWAALEKLPTYDRMRQGILRRALDQQQESGGGGVEIVDIHKLAAGDGGRALLERLFQDDSERFLRRLRDRIDMVGIELPTVEVRYEQLTVEADVITAGRALPTLWNAATNFLQGLIGRFGSSNKRNITILKNVNGILKPSRMTLLLGPPSSGKSTLMRALAGKLDKNLKVSGSITYCGHPISEFYPERTSAYVGQYDLHNAEMTVRETLDFSRRCLGIGARYEMITELARRERDAGIKPDPEIDAFMKATAVQGQETNIITDLTLKVLGLDICADVIIGDEMIRGISGGQKKRVTTGEMLTGPATALFMDEISTGLDSSSTFQIVKFMRHLVHVMNETVMISLLQPPPETYNLFDDIILLSEGYIVYHGPRENILEFFESVGFRCPDRKGVADFLQEVTSKKDQQQYWYLDQEQYHYVSVPDFAERFKSFHACQQMQKELQIPFEKSKTHPAALTTKKYGLSSWESLKAVMSREQLLMKRNSFIYIFKVTVLIILAFVSMTVFLRTKMPHGQIADGTKFFGALTFGLITIMFNGFAELQLTIKKLPVFYKHRDFLFFPAWTFGVANILLKVPISLVESVVWVVLTYYVMGFAPAAGRFFRQFIAFFATHQMAMALFRFLGAVLKTMVVANTFGMFVLLIIFIFGGFVIRRNDIKPWWIWGYWASPMMYSQNAISINEFLASRWAIPNNDTTIDAPTVGKAILKSKGLFTEEWGFWLSIGALIGFIILFNSLYLWALTYLSPSSGSNALVSEGEDDVNEIALKERSRDARSEDEISQVVYGDLGANTCSFHVSISFSVSCYMYIRLLHPLKHYFV</sequence>
<feature type="transmembrane region" description="Helical" evidence="11">
    <location>
        <begin position="613"/>
        <end position="632"/>
    </location>
</feature>
<keyword evidence="5" id="KW-0677">Repeat</keyword>
<dbReference type="EMBL" id="CM000786">
    <property type="protein sequence ID" value="AQK42721.1"/>
    <property type="molecule type" value="Genomic_DNA"/>
</dbReference>
<dbReference type="InterPro" id="IPR034001">
    <property type="entry name" value="ABCG_PDR_1"/>
</dbReference>
<dbReference type="PANTHER" id="PTHR48040:SF55">
    <property type="entry name" value="OS02G0318500 PROTEIN"/>
    <property type="match status" value="1"/>
</dbReference>
<evidence type="ECO:0000313" key="12">
    <source>
        <dbReference type="EMBL" id="AQK42721.1"/>
    </source>
</evidence>
<dbReference type="GO" id="GO:0016020">
    <property type="term" value="C:membrane"/>
    <property type="evidence" value="ECO:0007669"/>
    <property type="project" value="UniProtKB-SubCell"/>
</dbReference>
<dbReference type="PANTHER" id="PTHR48040">
    <property type="entry name" value="PLEIOTROPIC DRUG RESISTANCE PROTEIN 1-LIKE ISOFORM X1"/>
    <property type="match status" value="1"/>
</dbReference>
<evidence type="ECO:0000256" key="1">
    <source>
        <dbReference type="ARBA" id="ARBA00004141"/>
    </source>
</evidence>
<organism evidence="12">
    <name type="scientific">Zea mays</name>
    <name type="common">Maize</name>
    <dbReference type="NCBI Taxonomy" id="4577"/>
    <lineage>
        <taxon>Eukaryota</taxon>
        <taxon>Viridiplantae</taxon>
        <taxon>Streptophyta</taxon>
        <taxon>Embryophyta</taxon>
        <taxon>Tracheophyta</taxon>
        <taxon>Spermatophyta</taxon>
        <taxon>Magnoliopsida</taxon>
        <taxon>Liliopsida</taxon>
        <taxon>Poales</taxon>
        <taxon>Poaceae</taxon>
        <taxon>PACMAD clade</taxon>
        <taxon>Panicoideae</taxon>
        <taxon>Andropogonodae</taxon>
        <taxon>Andropogoneae</taxon>
        <taxon>Tripsacinae</taxon>
        <taxon>Zea</taxon>
    </lineage>
</organism>
<dbReference type="InterPro" id="IPR043926">
    <property type="entry name" value="ABCG_dom"/>
</dbReference>
<accession>A0A1D6J413</accession>
<dbReference type="GO" id="GO:0005524">
    <property type="term" value="F:ATP binding"/>
    <property type="evidence" value="ECO:0007669"/>
    <property type="project" value="UniProtKB-KW"/>
</dbReference>
<evidence type="ECO:0000256" key="5">
    <source>
        <dbReference type="ARBA" id="ARBA00022737"/>
    </source>
</evidence>
<feature type="transmembrane region" description="Helical" evidence="11">
    <location>
        <begin position="771"/>
        <end position="794"/>
    </location>
</feature>
<dbReference type="InterPro" id="IPR003439">
    <property type="entry name" value="ABC_transporter-like_ATP-bd"/>
</dbReference>
<keyword evidence="8 11" id="KW-1133">Transmembrane helix</keyword>
<keyword evidence="7" id="KW-0067">ATP-binding</keyword>
<comment type="similarity">
    <text evidence="2">Belongs to the ABC transporter superfamily. ABCG family. PDR (TC 3.A.1.205) subfamily.</text>
</comment>
<gene>
    <name evidence="12" type="ORF">ZEAMMB73_Zm00001d025012</name>
</gene>
<keyword evidence="3" id="KW-0813">Transport</keyword>
<dbReference type="GO" id="GO:0016887">
    <property type="term" value="F:ATP hydrolysis activity"/>
    <property type="evidence" value="ECO:0007669"/>
    <property type="project" value="InterPro"/>
</dbReference>
<keyword evidence="9 11" id="KW-0472">Membrane</keyword>
<dbReference type="PROSITE" id="PS50893">
    <property type="entry name" value="ABC_TRANSPORTER_2"/>
    <property type="match status" value="1"/>
</dbReference>
<evidence type="ECO:0000256" key="10">
    <source>
        <dbReference type="SAM" id="MobiDB-lite"/>
    </source>
</evidence>
<dbReference type="CDD" id="cd03233">
    <property type="entry name" value="ABCG_PDR_domain1"/>
    <property type="match status" value="1"/>
</dbReference>
<dbReference type="SMART" id="SM00382">
    <property type="entry name" value="AAA"/>
    <property type="match status" value="1"/>
</dbReference>
<dbReference type="ExpressionAtlas" id="A0A1D6J413">
    <property type="expression patterns" value="baseline and differential"/>
</dbReference>
<evidence type="ECO:0000256" key="4">
    <source>
        <dbReference type="ARBA" id="ARBA00022692"/>
    </source>
</evidence>
<feature type="region of interest" description="Disordered" evidence="10">
    <location>
        <begin position="1"/>
        <end position="57"/>
    </location>
</feature>
<dbReference type="Pfam" id="PF00005">
    <property type="entry name" value="ABC_tran"/>
    <property type="match status" value="1"/>
</dbReference>
<keyword evidence="4 11" id="KW-0812">Transmembrane</keyword>
<dbReference type="InterPro" id="IPR029481">
    <property type="entry name" value="ABC_trans_N"/>
</dbReference>
<evidence type="ECO:0000256" key="6">
    <source>
        <dbReference type="ARBA" id="ARBA00022741"/>
    </source>
</evidence>
<feature type="compositionally biased region" description="Basic and acidic residues" evidence="10">
    <location>
        <begin position="47"/>
        <end position="57"/>
    </location>
</feature>
<dbReference type="Pfam" id="PF14510">
    <property type="entry name" value="ABC_trans_N"/>
    <property type="match status" value="1"/>
</dbReference>
<feature type="transmembrane region" description="Helical" evidence="11">
    <location>
        <begin position="578"/>
        <end position="601"/>
    </location>
</feature>
<comment type="subcellular location">
    <subcellularLocation>
        <location evidence="1">Membrane</location>
        <topology evidence="1">Multi-pass membrane protein</topology>
    </subcellularLocation>
</comment>
<keyword evidence="6" id="KW-0547">Nucleotide-binding</keyword>
<feature type="transmembrane region" description="Helical" evidence="11">
    <location>
        <begin position="542"/>
        <end position="563"/>
    </location>
</feature>
<dbReference type="InterPro" id="IPR003593">
    <property type="entry name" value="AAA+_ATPase"/>
</dbReference>
<dbReference type="Pfam" id="PF19055">
    <property type="entry name" value="ABC2_membrane_7"/>
    <property type="match status" value="1"/>
</dbReference>
<evidence type="ECO:0000256" key="7">
    <source>
        <dbReference type="ARBA" id="ARBA00022840"/>
    </source>
</evidence>
<dbReference type="Pfam" id="PF08370">
    <property type="entry name" value="PDR_assoc"/>
    <property type="match status" value="1"/>
</dbReference>
<dbReference type="SUPFAM" id="SSF52540">
    <property type="entry name" value="P-loop containing nucleoside triphosphate hydrolases"/>
    <property type="match status" value="1"/>
</dbReference>
<feature type="transmembrane region" description="Helical" evidence="11">
    <location>
        <begin position="638"/>
        <end position="654"/>
    </location>
</feature>
<evidence type="ECO:0000256" key="11">
    <source>
        <dbReference type="SAM" id="Phobius"/>
    </source>
</evidence>
<dbReference type="InterPro" id="IPR027417">
    <property type="entry name" value="P-loop_NTPase"/>
</dbReference>
<dbReference type="AlphaFoldDB" id="A0A1D6J413"/>
<dbReference type="InterPro" id="IPR013525">
    <property type="entry name" value="ABC2_TM"/>
</dbReference>
<evidence type="ECO:0000256" key="3">
    <source>
        <dbReference type="ARBA" id="ARBA00022448"/>
    </source>
</evidence>
<reference evidence="12" key="1">
    <citation type="submission" date="2015-12" db="EMBL/GenBank/DDBJ databases">
        <title>Update maize B73 reference genome by single molecule sequencing technologies.</title>
        <authorList>
            <consortium name="Maize Genome Sequencing Project"/>
            <person name="Ware D."/>
        </authorList>
    </citation>
    <scope>NUCLEOTIDE SEQUENCE</scope>
    <source>
        <tissue evidence="12">Seedling</tissue>
    </source>
</reference>
<dbReference type="Pfam" id="PF01061">
    <property type="entry name" value="ABC2_membrane"/>
    <property type="match status" value="1"/>
</dbReference>
<evidence type="ECO:0000256" key="8">
    <source>
        <dbReference type="ARBA" id="ARBA00022989"/>
    </source>
</evidence>
<dbReference type="InterPro" id="IPR013581">
    <property type="entry name" value="PDR_assoc"/>
</dbReference>
<evidence type="ECO:0000256" key="9">
    <source>
        <dbReference type="ARBA" id="ARBA00023136"/>
    </source>
</evidence>
<dbReference type="GO" id="GO:0140359">
    <property type="term" value="F:ABC-type transporter activity"/>
    <property type="evidence" value="ECO:0007669"/>
    <property type="project" value="InterPro"/>
</dbReference>
<protein>
    <submittedName>
        <fullName evidence="12">ABC transporter G family member 34</fullName>
    </submittedName>
</protein>
<feature type="transmembrane region" description="Helical" evidence="11">
    <location>
        <begin position="685"/>
        <end position="707"/>
    </location>
</feature>
<dbReference type="Gene3D" id="3.40.50.300">
    <property type="entry name" value="P-loop containing nucleotide triphosphate hydrolases"/>
    <property type="match status" value="1"/>
</dbReference>
<dbReference type="FunFam" id="3.40.50.300:FF:000179">
    <property type="entry name" value="ABC transporter G family member 34"/>
    <property type="match status" value="1"/>
</dbReference>
<feature type="compositionally biased region" description="Low complexity" evidence="10">
    <location>
        <begin position="15"/>
        <end position="35"/>
    </location>
</feature>
<evidence type="ECO:0000256" key="2">
    <source>
        <dbReference type="ARBA" id="ARBA00006012"/>
    </source>
</evidence>
<name>A0A1D6J413_MAIZE</name>